<dbReference type="EMBL" id="GBRH01171544">
    <property type="protein sequence ID" value="JAE26352.1"/>
    <property type="molecule type" value="Transcribed_RNA"/>
</dbReference>
<protein>
    <submittedName>
        <fullName evidence="2">Uncharacterized protein</fullName>
    </submittedName>
</protein>
<evidence type="ECO:0000256" key="1">
    <source>
        <dbReference type="SAM" id="MobiDB-lite"/>
    </source>
</evidence>
<name>A0A0A9GPE4_ARUDO</name>
<accession>A0A0A9GPE4</accession>
<sequence>MKKLQFSPLEEPYKESSTQT</sequence>
<dbReference type="AlphaFoldDB" id="A0A0A9GPE4"/>
<organism evidence="2">
    <name type="scientific">Arundo donax</name>
    <name type="common">Giant reed</name>
    <name type="synonym">Donax arundinaceus</name>
    <dbReference type="NCBI Taxonomy" id="35708"/>
    <lineage>
        <taxon>Eukaryota</taxon>
        <taxon>Viridiplantae</taxon>
        <taxon>Streptophyta</taxon>
        <taxon>Embryophyta</taxon>
        <taxon>Tracheophyta</taxon>
        <taxon>Spermatophyta</taxon>
        <taxon>Magnoliopsida</taxon>
        <taxon>Liliopsida</taxon>
        <taxon>Poales</taxon>
        <taxon>Poaceae</taxon>
        <taxon>PACMAD clade</taxon>
        <taxon>Arundinoideae</taxon>
        <taxon>Arundineae</taxon>
        <taxon>Arundo</taxon>
    </lineage>
</organism>
<feature type="region of interest" description="Disordered" evidence="1">
    <location>
        <begin position="1"/>
        <end position="20"/>
    </location>
</feature>
<proteinExistence type="predicted"/>
<evidence type="ECO:0000313" key="2">
    <source>
        <dbReference type="EMBL" id="JAE26352.1"/>
    </source>
</evidence>
<reference evidence="2" key="1">
    <citation type="submission" date="2014-09" db="EMBL/GenBank/DDBJ databases">
        <authorList>
            <person name="Magalhaes I.L.F."/>
            <person name="Oliveira U."/>
            <person name="Santos F.R."/>
            <person name="Vidigal T.H.D.A."/>
            <person name="Brescovit A.D."/>
            <person name="Santos A.J."/>
        </authorList>
    </citation>
    <scope>NUCLEOTIDE SEQUENCE</scope>
    <source>
        <tissue evidence="2">Shoot tissue taken approximately 20 cm above the soil surface</tissue>
    </source>
</reference>
<reference evidence="2" key="2">
    <citation type="journal article" date="2015" name="Data Brief">
        <title>Shoot transcriptome of the giant reed, Arundo donax.</title>
        <authorList>
            <person name="Barrero R.A."/>
            <person name="Guerrero F.D."/>
            <person name="Moolhuijzen P."/>
            <person name="Goolsby J.A."/>
            <person name="Tidwell J."/>
            <person name="Bellgard S.E."/>
            <person name="Bellgard M.I."/>
        </authorList>
    </citation>
    <scope>NUCLEOTIDE SEQUENCE</scope>
    <source>
        <tissue evidence="2">Shoot tissue taken approximately 20 cm above the soil surface</tissue>
    </source>
</reference>